<dbReference type="PANTHER" id="PTHR43883:SF1">
    <property type="entry name" value="GLUCONOKINASE"/>
    <property type="match status" value="1"/>
</dbReference>
<accession>A0A074KUZ9</accession>
<name>A0A074KUZ9_9BACT</name>
<dbReference type="PANTHER" id="PTHR43883">
    <property type="entry name" value="SLR0207 PROTEIN"/>
    <property type="match status" value="1"/>
</dbReference>
<evidence type="ECO:0000313" key="1">
    <source>
        <dbReference type="EMBL" id="KEO73806.1"/>
    </source>
</evidence>
<organism evidence="1 2">
    <name type="scientific">Anditalea andensis</name>
    <dbReference type="NCBI Taxonomy" id="1048983"/>
    <lineage>
        <taxon>Bacteria</taxon>
        <taxon>Pseudomonadati</taxon>
        <taxon>Bacteroidota</taxon>
        <taxon>Cytophagia</taxon>
        <taxon>Cytophagales</taxon>
        <taxon>Cytophagaceae</taxon>
        <taxon>Anditalea</taxon>
    </lineage>
</organism>
<evidence type="ECO:0000313" key="2">
    <source>
        <dbReference type="Proteomes" id="UP000027821"/>
    </source>
</evidence>
<dbReference type="InterPro" id="IPR011009">
    <property type="entry name" value="Kinase-like_dom_sf"/>
</dbReference>
<dbReference type="OrthoDB" id="9810277at2"/>
<dbReference type="SUPFAM" id="SSF56112">
    <property type="entry name" value="Protein kinase-like (PK-like)"/>
    <property type="match status" value="1"/>
</dbReference>
<evidence type="ECO:0008006" key="3">
    <source>
        <dbReference type="Google" id="ProtNLM"/>
    </source>
</evidence>
<sequence length="338" mass="38968">MTETEVLELAKRGKTGAQTLNGHVIDTHISWVILTDDLAYKIKKPIKLSFLDYTSLDLRKGNCEKEIILNSRYSPIYLGVVPVTLNNGEWSLGGEAGDIMDYAVKMKRMDSAKQMDTLLKKSAVSSDSMKPLAELIGSFHNNADMTYHPFSLSESSGLFNDLEQVGALVEFQLGTVFRDIITSSMVWSDQFLVLYQHRLEERVKIGFQRDVHGDLHSGNIFLYDTPILFDGIEFNESFRQIDLLYEVAFLCMELEVHDRYDLSESFLAHYTQAVPCFEIAEDSAIFNYYKCLRANIRAKVHALRSDQTPEDKFNHLQETKKYLQLMEFYMKWNKQLFK</sequence>
<dbReference type="Proteomes" id="UP000027821">
    <property type="component" value="Unassembled WGS sequence"/>
</dbReference>
<dbReference type="eggNOG" id="COG2187">
    <property type="taxonomic scope" value="Bacteria"/>
</dbReference>
<dbReference type="InterPro" id="IPR052732">
    <property type="entry name" value="Cell-binding_unc_protein"/>
</dbReference>
<dbReference type="STRING" id="1048983.EL17_09875"/>
<dbReference type="RefSeq" id="WP_035073785.1">
    <property type="nucleotide sequence ID" value="NZ_JMIH01000018.1"/>
</dbReference>
<comment type="caution">
    <text evidence="1">The sequence shown here is derived from an EMBL/GenBank/DDBJ whole genome shotgun (WGS) entry which is preliminary data.</text>
</comment>
<dbReference type="EMBL" id="JMIH01000018">
    <property type="protein sequence ID" value="KEO73806.1"/>
    <property type="molecule type" value="Genomic_DNA"/>
</dbReference>
<gene>
    <name evidence="1" type="ORF">EL17_09875</name>
</gene>
<reference evidence="1 2" key="1">
    <citation type="submission" date="2014-04" db="EMBL/GenBank/DDBJ databases">
        <title>Characterization and application of a salt tolerant electro-active bacterium.</title>
        <authorList>
            <person name="Yang L."/>
            <person name="Wei S."/>
            <person name="Tay Q.X.M."/>
        </authorList>
    </citation>
    <scope>NUCLEOTIDE SEQUENCE [LARGE SCALE GENOMIC DNA]</scope>
    <source>
        <strain evidence="1 2">LY1</strain>
    </source>
</reference>
<dbReference type="AlphaFoldDB" id="A0A074KUZ9"/>
<keyword evidence="2" id="KW-1185">Reference proteome</keyword>
<protein>
    <recommendedName>
        <fullName evidence="3">Aminoglycoside phosphotransferase domain-containing protein</fullName>
    </recommendedName>
</protein>
<proteinExistence type="predicted"/>